<dbReference type="InterPro" id="IPR005828">
    <property type="entry name" value="MFS_sugar_transport-like"/>
</dbReference>
<evidence type="ECO:0000256" key="6">
    <source>
        <dbReference type="ARBA" id="ARBA00022989"/>
    </source>
</evidence>
<evidence type="ECO:0000313" key="11">
    <source>
        <dbReference type="EMBL" id="KAK5645051.1"/>
    </source>
</evidence>
<dbReference type="GO" id="GO:0005886">
    <property type="term" value="C:plasma membrane"/>
    <property type="evidence" value="ECO:0007669"/>
    <property type="project" value="UniProtKB-SubCell"/>
</dbReference>
<dbReference type="AlphaFoldDB" id="A0AAN7ZPH8"/>
<protein>
    <recommendedName>
        <fullName evidence="10">Major facilitator superfamily (MFS) profile domain-containing protein</fullName>
    </recommendedName>
</protein>
<evidence type="ECO:0000259" key="10">
    <source>
        <dbReference type="PROSITE" id="PS50850"/>
    </source>
</evidence>
<proteinExistence type="predicted"/>
<comment type="subcellular location">
    <subcellularLocation>
        <location evidence="1">Cell membrane</location>
        <topology evidence="1">Multi-pass membrane protein</topology>
    </subcellularLocation>
</comment>
<feature type="transmembrane region" description="Helical" evidence="9">
    <location>
        <begin position="344"/>
        <end position="366"/>
    </location>
</feature>
<feature type="transmembrane region" description="Helical" evidence="9">
    <location>
        <begin position="315"/>
        <end position="337"/>
    </location>
</feature>
<gene>
    <name evidence="11" type="ORF">RI129_006351</name>
</gene>
<evidence type="ECO:0000256" key="7">
    <source>
        <dbReference type="ARBA" id="ARBA00023136"/>
    </source>
</evidence>
<sequence>MDRSSSGGNRSHSRSLETLVVNLASLCCGMQISWTSPCLPKISEQSQLPNNPLGRIITIEEASWIGSLLAVGGCLGTKVVEWLVDNIGRKKTLLFASIIPFIVAHILFSLGQYVVYYYLARILAGIAVSCVYSVVPIYLAEIAENCNRGFLCCTMITFQALGHLVTYIMGYIMDFVTFARFSLAAVLVTGVMIFSLIPESPYYLVSVGKEQEAEKALIRLRATVGRGIQNELNLIVFLVEGFEGSALKKAYILSISLVVFQTLSGISPVLCYTQKIFSDAGTSLEPAVCVIIIGFVQLTVGSITPQLVDLYGRKIMLFTSSLGACVAQFALSVYFYYKQKESETILSTISWIPIPALVTFMIFYFIGLGPLVWTVMAEVFPNEDKAAAASLIVMISWVFTFILCKFFEPIGEIIGMSGVFLFFAVSNLVSAVFCAVYLIETKGKNFQQIQRLLRQ</sequence>
<keyword evidence="5 9" id="KW-0812">Transmembrane</keyword>
<evidence type="ECO:0000256" key="5">
    <source>
        <dbReference type="ARBA" id="ARBA00022692"/>
    </source>
</evidence>
<feature type="transmembrane region" description="Helical" evidence="9">
    <location>
        <begin position="178"/>
        <end position="197"/>
    </location>
</feature>
<dbReference type="GO" id="GO:0022857">
    <property type="term" value="F:transmembrane transporter activity"/>
    <property type="evidence" value="ECO:0007669"/>
    <property type="project" value="InterPro"/>
</dbReference>
<dbReference type="InterPro" id="IPR036259">
    <property type="entry name" value="MFS_trans_sf"/>
</dbReference>
<keyword evidence="4" id="KW-0762">Sugar transport</keyword>
<name>A0AAN7ZPH8_9COLE</name>
<dbReference type="InterPro" id="IPR020846">
    <property type="entry name" value="MFS_dom"/>
</dbReference>
<dbReference type="Pfam" id="PF00083">
    <property type="entry name" value="Sugar_tr"/>
    <property type="match status" value="1"/>
</dbReference>
<evidence type="ECO:0000313" key="12">
    <source>
        <dbReference type="Proteomes" id="UP001329430"/>
    </source>
</evidence>
<keyword evidence="3" id="KW-1003">Cell membrane</keyword>
<evidence type="ECO:0000256" key="8">
    <source>
        <dbReference type="ARBA" id="ARBA00023180"/>
    </source>
</evidence>
<keyword evidence="2" id="KW-0813">Transport</keyword>
<evidence type="ECO:0000256" key="9">
    <source>
        <dbReference type="SAM" id="Phobius"/>
    </source>
</evidence>
<feature type="transmembrane region" description="Helical" evidence="9">
    <location>
        <begin position="150"/>
        <end position="172"/>
    </location>
</feature>
<keyword evidence="12" id="KW-1185">Reference proteome</keyword>
<accession>A0AAN7ZPH8</accession>
<dbReference type="InterPro" id="IPR003663">
    <property type="entry name" value="Sugar/inositol_transpt"/>
</dbReference>
<evidence type="ECO:0000256" key="1">
    <source>
        <dbReference type="ARBA" id="ARBA00004651"/>
    </source>
</evidence>
<feature type="transmembrane region" description="Helical" evidence="9">
    <location>
        <begin position="284"/>
        <end position="303"/>
    </location>
</feature>
<dbReference type="SUPFAM" id="SSF103473">
    <property type="entry name" value="MFS general substrate transporter"/>
    <property type="match status" value="1"/>
</dbReference>
<evidence type="ECO:0000256" key="4">
    <source>
        <dbReference type="ARBA" id="ARBA00022597"/>
    </source>
</evidence>
<dbReference type="PROSITE" id="PS50850">
    <property type="entry name" value="MFS"/>
    <property type="match status" value="1"/>
</dbReference>
<dbReference type="PANTHER" id="PTHR48021:SF47">
    <property type="entry name" value="GH17672P"/>
    <property type="match status" value="1"/>
</dbReference>
<dbReference type="InterPro" id="IPR050549">
    <property type="entry name" value="MFS_Trehalose_Transporter"/>
</dbReference>
<comment type="caution">
    <text evidence="11">The sequence shown here is derived from an EMBL/GenBank/DDBJ whole genome shotgun (WGS) entry which is preliminary data.</text>
</comment>
<keyword evidence="8" id="KW-0325">Glycoprotein</keyword>
<feature type="transmembrane region" description="Helical" evidence="9">
    <location>
        <begin position="386"/>
        <end position="407"/>
    </location>
</feature>
<dbReference type="Gene3D" id="1.20.1250.20">
    <property type="entry name" value="MFS general substrate transporter like domains"/>
    <property type="match status" value="2"/>
</dbReference>
<dbReference type="Proteomes" id="UP001329430">
    <property type="component" value="Chromosome 4"/>
</dbReference>
<keyword evidence="6 9" id="KW-1133">Transmembrane helix</keyword>
<dbReference type="PRINTS" id="PR00171">
    <property type="entry name" value="SUGRTRNSPORT"/>
</dbReference>
<dbReference type="EMBL" id="JAVRBK010000004">
    <property type="protein sequence ID" value="KAK5645051.1"/>
    <property type="molecule type" value="Genomic_DNA"/>
</dbReference>
<organism evidence="11 12">
    <name type="scientific">Pyrocoelia pectoralis</name>
    <dbReference type="NCBI Taxonomy" id="417401"/>
    <lineage>
        <taxon>Eukaryota</taxon>
        <taxon>Metazoa</taxon>
        <taxon>Ecdysozoa</taxon>
        <taxon>Arthropoda</taxon>
        <taxon>Hexapoda</taxon>
        <taxon>Insecta</taxon>
        <taxon>Pterygota</taxon>
        <taxon>Neoptera</taxon>
        <taxon>Endopterygota</taxon>
        <taxon>Coleoptera</taxon>
        <taxon>Polyphaga</taxon>
        <taxon>Elateriformia</taxon>
        <taxon>Elateroidea</taxon>
        <taxon>Lampyridae</taxon>
        <taxon>Lampyrinae</taxon>
        <taxon>Pyrocoelia</taxon>
    </lineage>
</organism>
<reference evidence="11 12" key="1">
    <citation type="journal article" date="2024" name="Insects">
        <title>An Improved Chromosome-Level Genome Assembly of the Firefly Pyrocoelia pectoralis.</title>
        <authorList>
            <person name="Fu X."/>
            <person name="Meyer-Rochow V.B."/>
            <person name="Ballantyne L."/>
            <person name="Zhu X."/>
        </authorList>
    </citation>
    <scope>NUCLEOTIDE SEQUENCE [LARGE SCALE GENOMIC DNA]</scope>
    <source>
        <tissue evidence="11">Whole body</tissue>
    </source>
</reference>
<feature type="transmembrane region" description="Helical" evidence="9">
    <location>
        <begin position="92"/>
        <end position="110"/>
    </location>
</feature>
<feature type="transmembrane region" description="Helical" evidence="9">
    <location>
        <begin position="251"/>
        <end position="272"/>
    </location>
</feature>
<evidence type="ECO:0000256" key="2">
    <source>
        <dbReference type="ARBA" id="ARBA00022448"/>
    </source>
</evidence>
<feature type="transmembrane region" description="Helical" evidence="9">
    <location>
        <begin position="116"/>
        <end position="138"/>
    </location>
</feature>
<dbReference type="PANTHER" id="PTHR48021">
    <property type="match status" value="1"/>
</dbReference>
<feature type="transmembrane region" description="Helical" evidence="9">
    <location>
        <begin position="419"/>
        <end position="439"/>
    </location>
</feature>
<evidence type="ECO:0000256" key="3">
    <source>
        <dbReference type="ARBA" id="ARBA00022475"/>
    </source>
</evidence>
<dbReference type="FunFam" id="1.20.1250.20:FF:000218">
    <property type="entry name" value="facilitated trehalose transporter Tret1"/>
    <property type="match status" value="1"/>
</dbReference>
<feature type="domain" description="Major facilitator superfamily (MFS) profile" evidence="10">
    <location>
        <begin position="17"/>
        <end position="442"/>
    </location>
</feature>
<keyword evidence="7 9" id="KW-0472">Membrane</keyword>